<dbReference type="Proteomes" id="UP000790709">
    <property type="component" value="Unassembled WGS sequence"/>
</dbReference>
<gene>
    <name evidence="1" type="ORF">BV22DRAFT_444626</name>
</gene>
<evidence type="ECO:0000313" key="2">
    <source>
        <dbReference type="Proteomes" id="UP000790709"/>
    </source>
</evidence>
<dbReference type="EMBL" id="MU266404">
    <property type="protein sequence ID" value="KAH7925352.1"/>
    <property type="molecule type" value="Genomic_DNA"/>
</dbReference>
<name>A0ACB8BKJ4_9AGAM</name>
<keyword evidence="2" id="KW-1185">Reference proteome</keyword>
<organism evidence="1 2">
    <name type="scientific">Leucogyrophana mollusca</name>
    <dbReference type="NCBI Taxonomy" id="85980"/>
    <lineage>
        <taxon>Eukaryota</taxon>
        <taxon>Fungi</taxon>
        <taxon>Dikarya</taxon>
        <taxon>Basidiomycota</taxon>
        <taxon>Agaricomycotina</taxon>
        <taxon>Agaricomycetes</taxon>
        <taxon>Agaricomycetidae</taxon>
        <taxon>Boletales</taxon>
        <taxon>Boletales incertae sedis</taxon>
        <taxon>Leucogyrophana</taxon>
    </lineage>
</organism>
<comment type="caution">
    <text evidence="1">The sequence shown here is derived from an EMBL/GenBank/DDBJ whole genome shotgun (WGS) entry which is preliminary data.</text>
</comment>
<accession>A0ACB8BKJ4</accession>
<proteinExistence type="predicted"/>
<reference evidence="1" key="1">
    <citation type="journal article" date="2021" name="New Phytol.">
        <title>Evolutionary innovations through gain and loss of genes in the ectomycorrhizal Boletales.</title>
        <authorList>
            <person name="Wu G."/>
            <person name="Miyauchi S."/>
            <person name="Morin E."/>
            <person name="Kuo A."/>
            <person name="Drula E."/>
            <person name="Varga T."/>
            <person name="Kohler A."/>
            <person name="Feng B."/>
            <person name="Cao Y."/>
            <person name="Lipzen A."/>
            <person name="Daum C."/>
            <person name="Hundley H."/>
            <person name="Pangilinan J."/>
            <person name="Johnson J."/>
            <person name="Barry K."/>
            <person name="LaButti K."/>
            <person name="Ng V."/>
            <person name="Ahrendt S."/>
            <person name="Min B."/>
            <person name="Choi I.G."/>
            <person name="Park H."/>
            <person name="Plett J.M."/>
            <person name="Magnuson J."/>
            <person name="Spatafora J.W."/>
            <person name="Nagy L.G."/>
            <person name="Henrissat B."/>
            <person name="Grigoriev I.V."/>
            <person name="Yang Z.L."/>
            <person name="Xu J."/>
            <person name="Martin F.M."/>
        </authorList>
    </citation>
    <scope>NUCLEOTIDE SEQUENCE</scope>
    <source>
        <strain evidence="1">KUC20120723A-06</strain>
    </source>
</reference>
<evidence type="ECO:0000313" key="1">
    <source>
        <dbReference type="EMBL" id="KAH7925352.1"/>
    </source>
</evidence>
<protein>
    <submittedName>
        <fullName evidence="1">Uncharacterized protein</fullName>
    </submittedName>
</protein>
<sequence>MAKYLIIPALAAVAVAQAASDYGQCGGIGWTGPTTCPSGWTCTVSDDYYSQCLPGGTGGSPTTSASSGSGGGTPTSTSSASSGTATLQSGWNWIRAVVRSRSVFGALD</sequence>